<keyword evidence="1" id="KW-0378">Hydrolase</keyword>
<proteinExistence type="predicted"/>
<dbReference type="RefSeq" id="WP_301237098.1">
    <property type="nucleotide sequence ID" value="NZ_JANRHH010000003.1"/>
</dbReference>
<dbReference type="Proteomes" id="UP001174196">
    <property type="component" value="Unassembled WGS sequence"/>
</dbReference>
<gene>
    <name evidence="1" type="ORF">NWF35_00180</name>
</gene>
<dbReference type="InterPro" id="IPR000150">
    <property type="entry name" value="Cof"/>
</dbReference>
<dbReference type="CDD" id="cd07516">
    <property type="entry name" value="HAD_Pase"/>
    <property type="match status" value="1"/>
</dbReference>
<organism evidence="1 2">
    <name type="scientific">Polycladomyces subterraneus</name>
    <dbReference type="NCBI Taxonomy" id="1016997"/>
    <lineage>
        <taxon>Bacteria</taxon>
        <taxon>Bacillati</taxon>
        <taxon>Bacillota</taxon>
        <taxon>Bacilli</taxon>
        <taxon>Bacillales</taxon>
        <taxon>Thermoactinomycetaceae</taxon>
        <taxon>Polycladomyces</taxon>
    </lineage>
</organism>
<dbReference type="InterPro" id="IPR006379">
    <property type="entry name" value="HAD-SF_hydro_IIB"/>
</dbReference>
<name>A0ABT8IHU9_9BACL</name>
<dbReference type="PANTHER" id="PTHR10000">
    <property type="entry name" value="PHOSPHOSERINE PHOSPHATASE"/>
    <property type="match status" value="1"/>
</dbReference>
<comment type="caution">
    <text evidence="1">The sequence shown here is derived from an EMBL/GenBank/DDBJ whole genome shotgun (WGS) entry which is preliminary data.</text>
</comment>
<keyword evidence="2" id="KW-1185">Reference proteome</keyword>
<dbReference type="NCBIfam" id="TIGR01484">
    <property type="entry name" value="HAD-SF-IIB"/>
    <property type="match status" value="1"/>
</dbReference>
<dbReference type="InterPro" id="IPR036412">
    <property type="entry name" value="HAD-like_sf"/>
</dbReference>
<dbReference type="SFLD" id="SFLDS00003">
    <property type="entry name" value="Haloacid_Dehalogenase"/>
    <property type="match status" value="1"/>
</dbReference>
<accession>A0ABT8IHU9</accession>
<dbReference type="InterPro" id="IPR023214">
    <property type="entry name" value="HAD_sf"/>
</dbReference>
<dbReference type="Gene3D" id="3.30.1240.10">
    <property type="match status" value="1"/>
</dbReference>
<evidence type="ECO:0000313" key="1">
    <source>
        <dbReference type="EMBL" id="MDN4592355.1"/>
    </source>
</evidence>
<sequence>MTLAYRLLVSDIDGTIANRAKEIADVNRRAVSLYRQSGGQFTLATGRSYAEAKRFINLLNPDLPVILCNGAVLYDPSSDRLTPIAVLQRDVAADVLKQLTGLRLNIDIFVYTSDAVYATQVGPLAQAGMDSEDFHLEIIESFDLLAEVPWIKFVVVADHEEMKQLHAWSKTVTHDVEFVQSSDHYFEVLPPNISKGAALARIAEERGIPSRQIATIGDHLNDLSMLRMAGLSAAVANAHPHVLQTADIVVPSNDEGGVAYLIHQHLLKDMKIQTQAAR</sequence>
<dbReference type="PANTHER" id="PTHR10000:SF8">
    <property type="entry name" value="HAD SUPERFAMILY HYDROLASE-LIKE, TYPE 3"/>
    <property type="match status" value="1"/>
</dbReference>
<dbReference type="GO" id="GO:0016787">
    <property type="term" value="F:hydrolase activity"/>
    <property type="evidence" value="ECO:0007669"/>
    <property type="project" value="UniProtKB-KW"/>
</dbReference>
<protein>
    <submittedName>
        <fullName evidence="1">Cof-type HAD-IIB family hydrolase</fullName>
    </submittedName>
</protein>
<dbReference type="EMBL" id="JANRHH010000003">
    <property type="protein sequence ID" value="MDN4592355.1"/>
    <property type="molecule type" value="Genomic_DNA"/>
</dbReference>
<dbReference type="SUPFAM" id="SSF56784">
    <property type="entry name" value="HAD-like"/>
    <property type="match status" value="1"/>
</dbReference>
<reference evidence="1" key="1">
    <citation type="submission" date="2022-08" db="EMBL/GenBank/DDBJ databases">
        <title>Polycladomyces zharkentsis sp. nov., a novel thermophilic CMC and starch-degrading bacterium isolated from a geothermal spring in Kazakhstan.</title>
        <authorList>
            <person name="Mashzhan A."/>
            <person name="Kistaubaeva A."/>
            <person name="Javier-Lopez R."/>
            <person name="Birkeland N.-K."/>
        </authorList>
    </citation>
    <scope>NUCLEOTIDE SEQUENCE</scope>
    <source>
        <strain evidence="1">KSR 13</strain>
    </source>
</reference>
<dbReference type="Gene3D" id="3.40.50.1000">
    <property type="entry name" value="HAD superfamily/HAD-like"/>
    <property type="match status" value="1"/>
</dbReference>
<dbReference type="SFLD" id="SFLDG01140">
    <property type="entry name" value="C2.B:_Phosphomannomutase_and_P"/>
    <property type="match status" value="1"/>
</dbReference>
<dbReference type="Pfam" id="PF08282">
    <property type="entry name" value="Hydrolase_3"/>
    <property type="match status" value="1"/>
</dbReference>
<dbReference type="NCBIfam" id="TIGR00099">
    <property type="entry name" value="Cof-subfamily"/>
    <property type="match status" value="1"/>
</dbReference>
<evidence type="ECO:0000313" key="2">
    <source>
        <dbReference type="Proteomes" id="UP001174196"/>
    </source>
</evidence>